<evidence type="ECO:0000313" key="5">
    <source>
        <dbReference type="Proteomes" id="UP000792457"/>
    </source>
</evidence>
<dbReference type="GO" id="GO:0048471">
    <property type="term" value="C:perinuclear region of cytoplasm"/>
    <property type="evidence" value="ECO:0007669"/>
    <property type="project" value="TreeGrafter"/>
</dbReference>
<accession>A0A8K0P197</accession>
<evidence type="ECO:0008006" key="6">
    <source>
        <dbReference type="Google" id="ProtNLM"/>
    </source>
</evidence>
<name>A0A8K0P197_LADFU</name>
<dbReference type="GO" id="GO:0005829">
    <property type="term" value="C:cytosol"/>
    <property type="evidence" value="ECO:0007669"/>
    <property type="project" value="TreeGrafter"/>
</dbReference>
<comment type="caution">
    <text evidence="4">The sequence shown here is derived from an EMBL/GenBank/DDBJ whole genome shotgun (WGS) entry which is preliminary data.</text>
</comment>
<proteinExistence type="predicted"/>
<dbReference type="InterPro" id="IPR027038">
    <property type="entry name" value="RanGap"/>
</dbReference>
<dbReference type="OrthoDB" id="184583at2759"/>
<reference evidence="4" key="2">
    <citation type="submission" date="2017-10" db="EMBL/GenBank/DDBJ databases">
        <title>Ladona fulva Genome sequencing and assembly.</title>
        <authorList>
            <person name="Murali S."/>
            <person name="Richards S."/>
            <person name="Bandaranaike D."/>
            <person name="Bellair M."/>
            <person name="Blankenburg K."/>
            <person name="Chao H."/>
            <person name="Dinh H."/>
            <person name="Doddapaneni H."/>
            <person name="Dugan-Rocha S."/>
            <person name="Elkadiri S."/>
            <person name="Gnanaolivu R."/>
            <person name="Hernandez B."/>
            <person name="Skinner E."/>
            <person name="Javaid M."/>
            <person name="Lee S."/>
            <person name="Li M."/>
            <person name="Ming W."/>
            <person name="Munidasa M."/>
            <person name="Muniz J."/>
            <person name="Nguyen L."/>
            <person name="Hughes D."/>
            <person name="Osuji N."/>
            <person name="Pu L.-L."/>
            <person name="Puazo M."/>
            <person name="Qu C."/>
            <person name="Quiroz J."/>
            <person name="Raj R."/>
            <person name="Weissenberger G."/>
            <person name="Xin Y."/>
            <person name="Zou X."/>
            <person name="Han Y."/>
            <person name="Worley K."/>
            <person name="Muzny D."/>
            <person name="Gibbs R."/>
        </authorList>
    </citation>
    <scope>NUCLEOTIDE SEQUENCE</scope>
    <source>
        <strain evidence="4">Sampled in the wild</strain>
    </source>
</reference>
<dbReference type="GO" id="GO:0031267">
    <property type="term" value="F:small GTPase binding"/>
    <property type="evidence" value="ECO:0007669"/>
    <property type="project" value="TreeGrafter"/>
</dbReference>
<evidence type="ECO:0000256" key="2">
    <source>
        <dbReference type="ARBA" id="ARBA00022614"/>
    </source>
</evidence>
<gene>
    <name evidence="4" type="ORF">J437_LFUL014443</name>
</gene>
<dbReference type="InterPro" id="IPR032675">
    <property type="entry name" value="LRR_dom_sf"/>
</dbReference>
<evidence type="ECO:0000256" key="1">
    <source>
        <dbReference type="ARBA" id="ARBA00022468"/>
    </source>
</evidence>
<sequence length="313" mass="33702">MSLGEVDDLASKLAKTTVEIKGVSFEGQTLRLNTEEDAKKVAEAIEKCENMEFLNFDGNTIGVEAAKVIGKALSGKPEFKRALWNNMFSGRMKTEIPKALEFLGDGIISSGATLTELILSDNAFGPVGLAGLETFIRSPSCHSLQILRLNNNGLGIQGAKVEGRTCCLGILSKALLDAIESSRKLGKQMALKVFVAGRNRLENEGAKLLARVFKEMKTLEELSMPMNGIYHQGLSELTSALSENPNLRVVDLNDNTVGGKKGAVHVAAMLPQLKKLQKLNLGDCLLKTSGALVLAQALAKGNNTALEVWLYTE</sequence>
<reference evidence="4" key="1">
    <citation type="submission" date="2013-04" db="EMBL/GenBank/DDBJ databases">
        <authorList>
            <person name="Qu J."/>
            <person name="Murali S.C."/>
            <person name="Bandaranaike D."/>
            <person name="Bellair M."/>
            <person name="Blankenburg K."/>
            <person name="Chao H."/>
            <person name="Dinh H."/>
            <person name="Doddapaneni H."/>
            <person name="Downs B."/>
            <person name="Dugan-Rocha S."/>
            <person name="Elkadiri S."/>
            <person name="Gnanaolivu R.D."/>
            <person name="Hernandez B."/>
            <person name="Javaid M."/>
            <person name="Jayaseelan J.C."/>
            <person name="Lee S."/>
            <person name="Li M."/>
            <person name="Ming W."/>
            <person name="Munidasa M."/>
            <person name="Muniz J."/>
            <person name="Nguyen L."/>
            <person name="Ongeri F."/>
            <person name="Osuji N."/>
            <person name="Pu L.-L."/>
            <person name="Puazo M."/>
            <person name="Qu C."/>
            <person name="Quiroz J."/>
            <person name="Raj R."/>
            <person name="Weissenberger G."/>
            <person name="Xin Y."/>
            <person name="Zou X."/>
            <person name="Han Y."/>
            <person name="Richards S."/>
            <person name="Worley K."/>
            <person name="Muzny D."/>
            <person name="Gibbs R."/>
        </authorList>
    </citation>
    <scope>NUCLEOTIDE SEQUENCE</scope>
    <source>
        <strain evidence="4">Sampled in the wild</strain>
    </source>
</reference>
<dbReference type="AlphaFoldDB" id="A0A8K0P197"/>
<dbReference type="GO" id="GO:0005096">
    <property type="term" value="F:GTPase activator activity"/>
    <property type="evidence" value="ECO:0007669"/>
    <property type="project" value="UniProtKB-KW"/>
</dbReference>
<keyword evidence="1" id="KW-0343">GTPase activation</keyword>
<organism evidence="4 5">
    <name type="scientific">Ladona fulva</name>
    <name type="common">Scarce chaser dragonfly</name>
    <name type="synonym">Libellula fulva</name>
    <dbReference type="NCBI Taxonomy" id="123851"/>
    <lineage>
        <taxon>Eukaryota</taxon>
        <taxon>Metazoa</taxon>
        <taxon>Ecdysozoa</taxon>
        <taxon>Arthropoda</taxon>
        <taxon>Hexapoda</taxon>
        <taxon>Insecta</taxon>
        <taxon>Pterygota</taxon>
        <taxon>Palaeoptera</taxon>
        <taxon>Odonata</taxon>
        <taxon>Epiprocta</taxon>
        <taxon>Anisoptera</taxon>
        <taxon>Libelluloidea</taxon>
        <taxon>Libellulidae</taxon>
        <taxon>Ladona</taxon>
    </lineage>
</organism>
<dbReference type="EMBL" id="KZ308588">
    <property type="protein sequence ID" value="KAG8232040.1"/>
    <property type="molecule type" value="Genomic_DNA"/>
</dbReference>
<evidence type="ECO:0000313" key="4">
    <source>
        <dbReference type="EMBL" id="KAG8232040.1"/>
    </source>
</evidence>
<dbReference type="GO" id="GO:0005634">
    <property type="term" value="C:nucleus"/>
    <property type="evidence" value="ECO:0007669"/>
    <property type="project" value="TreeGrafter"/>
</dbReference>
<dbReference type="GO" id="GO:0006913">
    <property type="term" value="P:nucleocytoplasmic transport"/>
    <property type="evidence" value="ECO:0007669"/>
    <property type="project" value="TreeGrafter"/>
</dbReference>
<dbReference type="Gene3D" id="3.80.10.10">
    <property type="entry name" value="Ribonuclease Inhibitor"/>
    <property type="match status" value="1"/>
</dbReference>
<protein>
    <recommendedName>
        <fullName evidence="6">Ran GTPase-activating protein 1</fullName>
    </recommendedName>
</protein>
<dbReference type="Pfam" id="PF13516">
    <property type="entry name" value="LRR_6"/>
    <property type="match status" value="2"/>
</dbReference>
<evidence type="ECO:0000256" key="3">
    <source>
        <dbReference type="ARBA" id="ARBA00022737"/>
    </source>
</evidence>
<dbReference type="InterPro" id="IPR001611">
    <property type="entry name" value="Leu-rich_rpt"/>
</dbReference>
<dbReference type="PANTHER" id="PTHR24113:SF12">
    <property type="entry name" value="RAN GTPASE-ACTIVATING PROTEIN 1"/>
    <property type="match status" value="1"/>
</dbReference>
<dbReference type="CDD" id="cd00116">
    <property type="entry name" value="LRR_RI"/>
    <property type="match status" value="1"/>
</dbReference>
<keyword evidence="3" id="KW-0677">Repeat</keyword>
<dbReference type="PANTHER" id="PTHR24113">
    <property type="entry name" value="RAN GTPASE-ACTIVATING PROTEIN 1"/>
    <property type="match status" value="1"/>
</dbReference>
<dbReference type="SMART" id="SM00368">
    <property type="entry name" value="LRR_RI"/>
    <property type="match status" value="7"/>
</dbReference>
<dbReference type="SUPFAM" id="SSF52047">
    <property type="entry name" value="RNI-like"/>
    <property type="match status" value="1"/>
</dbReference>
<dbReference type="Proteomes" id="UP000792457">
    <property type="component" value="Unassembled WGS sequence"/>
</dbReference>
<keyword evidence="5" id="KW-1185">Reference proteome</keyword>
<keyword evidence="2" id="KW-0433">Leucine-rich repeat</keyword>